<proteinExistence type="predicted"/>
<evidence type="ECO:0000313" key="1">
    <source>
        <dbReference type="EMBL" id="JAP26370.1"/>
    </source>
</evidence>
<accession>A0A0V0I1A3</accession>
<dbReference type="AlphaFoldDB" id="A0A0V0I1A3"/>
<name>A0A0V0I1A3_SOLCH</name>
<organism evidence="1">
    <name type="scientific">Solanum chacoense</name>
    <name type="common">Chaco potato</name>
    <dbReference type="NCBI Taxonomy" id="4108"/>
    <lineage>
        <taxon>Eukaryota</taxon>
        <taxon>Viridiplantae</taxon>
        <taxon>Streptophyta</taxon>
        <taxon>Embryophyta</taxon>
        <taxon>Tracheophyta</taxon>
        <taxon>Spermatophyta</taxon>
        <taxon>Magnoliopsida</taxon>
        <taxon>eudicotyledons</taxon>
        <taxon>Gunneridae</taxon>
        <taxon>Pentapetalae</taxon>
        <taxon>asterids</taxon>
        <taxon>lamiids</taxon>
        <taxon>Solanales</taxon>
        <taxon>Solanaceae</taxon>
        <taxon>Solanoideae</taxon>
        <taxon>Solaneae</taxon>
        <taxon>Solanum</taxon>
    </lineage>
</organism>
<reference evidence="1" key="1">
    <citation type="submission" date="2015-12" db="EMBL/GenBank/DDBJ databases">
        <title>Gene expression during late stages of embryo sac development: a critical building block for successful pollen-pistil interactions.</title>
        <authorList>
            <person name="Liu Y."/>
            <person name="Joly V."/>
            <person name="Sabar M."/>
            <person name="Matton D.P."/>
        </authorList>
    </citation>
    <scope>NUCLEOTIDE SEQUENCE</scope>
</reference>
<dbReference type="EMBL" id="GEDG01012297">
    <property type="protein sequence ID" value="JAP26370.1"/>
    <property type="molecule type" value="Transcribed_RNA"/>
</dbReference>
<sequence>MKEVQPPTCPRFPQYLSSPAVIVDFERYLEFSLPALHLQILLGLHTKKSSFIFPLLFFNSQLISTDCQIIQCCCVLLLHALIREINCRCFF</sequence>
<protein>
    <submittedName>
        <fullName evidence="1">Putative ovule protein</fullName>
    </submittedName>
</protein>